<dbReference type="SUPFAM" id="SSF51695">
    <property type="entry name" value="PLC-like phosphodiesterases"/>
    <property type="match status" value="1"/>
</dbReference>
<dbReference type="GO" id="GO:0006644">
    <property type="term" value="P:phospholipid metabolic process"/>
    <property type="evidence" value="ECO:0007669"/>
    <property type="project" value="TreeGrafter"/>
</dbReference>
<evidence type="ECO:0000313" key="4">
    <source>
        <dbReference type="Proteomes" id="UP000279457"/>
    </source>
</evidence>
<dbReference type="PANTHER" id="PTHR46320:SF1">
    <property type="entry name" value="GLYCEROPHOSPHODIESTER PHOSPHODIESTERASE 1"/>
    <property type="match status" value="1"/>
</dbReference>
<keyword evidence="4" id="KW-1185">Reference proteome</keyword>
<dbReference type="PANTHER" id="PTHR46320">
    <property type="entry name" value="GLYCEROPHOSPHODIESTER PHOSPHODIESTERASE 1"/>
    <property type="match status" value="1"/>
</dbReference>
<dbReference type="Gene3D" id="3.20.20.190">
    <property type="entry name" value="Phosphatidylinositol (PI) phosphodiesterase"/>
    <property type="match status" value="1"/>
</dbReference>
<dbReference type="PROSITE" id="PS51704">
    <property type="entry name" value="GP_PDE"/>
    <property type="match status" value="1"/>
</dbReference>
<reference evidence="3 4" key="1">
    <citation type="submission" date="2018-10" db="EMBL/GenBank/DDBJ databases">
        <title>Draft genome sequence for the type isolate of Erwinia psidii, agent causal of bacterial blight in guava (Psidium guajava) and wilt and die-back of Eucalyptus spp.</title>
        <authorList>
            <person name="Hermenegildo P.S."/>
            <person name="Santos S.A."/>
            <person name="Guimaraes L.M.S."/>
            <person name="Vidigal P.M.P."/>
            <person name="Pereira I.C."/>
            <person name="Badel J.L."/>
            <person name="Alfenas-Zerbini P."/>
            <person name="Ferreira M.A.S.V."/>
            <person name="Alfenas A.C."/>
        </authorList>
    </citation>
    <scope>NUCLEOTIDE SEQUENCE [LARGE SCALE GENOMIC DNA]</scope>
    <source>
        <strain evidence="3 4">IBSBF 435</strain>
    </source>
</reference>
<evidence type="ECO:0000313" key="3">
    <source>
        <dbReference type="EMBL" id="RQM40111.1"/>
    </source>
</evidence>
<dbReference type="Proteomes" id="UP000279457">
    <property type="component" value="Unassembled WGS sequence"/>
</dbReference>
<gene>
    <name evidence="3" type="ORF">EB241_02120</name>
</gene>
<dbReference type="Pfam" id="PF03009">
    <property type="entry name" value="GDPD"/>
    <property type="match status" value="1"/>
</dbReference>
<dbReference type="GO" id="GO:0070291">
    <property type="term" value="P:N-acylethanolamine metabolic process"/>
    <property type="evidence" value="ECO:0007669"/>
    <property type="project" value="TreeGrafter"/>
</dbReference>
<feature type="domain" description="GP-PDE" evidence="2">
    <location>
        <begin position="800"/>
        <end position="919"/>
    </location>
</feature>
<dbReference type="InterPro" id="IPR017946">
    <property type="entry name" value="PLC-like_Pdiesterase_TIM-brl"/>
</dbReference>
<feature type="compositionally biased region" description="Polar residues" evidence="1">
    <location>
        <begin position="165"/>
        <end position="174"/>
    </location>
</feature>
<organism evidence="3 4">
    <name type="scientific">Erwinia psidii</name>
    <dbReference type="NCBI Taxonomy" id="69224"/>
    <lineage>
        <taxon>Bacteria</taxon>
        <taxon>Pseudomonadati</taxon>
        <taxon>Pseudomonadota</taxon>
        <taxon>Gammaproteobacteria</taxon>
        <taxon>Enterobacterales</taxon>
        <taxon>Erwiniaceae</taxon>
        <taxon>Erwinia</taxon>
    </lineage>
</organism>
<protein>
    <recommendedName>
        <fullName evidence="2">GP-PDE domain-containing protein</fullName>
    </recommendedName>
</protein>
<dbReference type="RefSeq" id="WP_124231549.1">
    <property type="nucleotide sequence ID" value="NZ_RHHM01000001.1"/>
</dbReference>
<name>A0A3N6SMK4_9GAMM</name>
<dbReference type="GO" id="GO:0005886">
    <property type="term" value="C:plasma membrane"/>
    <property type="evidence" value="ECO:0007669"/>
    <property type="project" value="TreeGrafter"/>
</dbReference>
<feature type="region of interest" description="Disordered" evidence="1">
    <location>
        <begin position="160"/>
        <end position="182"/>
    </location>
</feature>
<dbReference type="InterPro" id="IPR030395">
    <property type="entry name" value="GP_PDE_dom"/>
</dbReference>
<proteinExistence type="predicted"/>
<dbReference type="GO" id="GO:0006580">
    <property type="term" value="P:ethanolamine metabolic process"/>
    <property type="evidence" value="ECO:0007669"/>
    <property type="project" value="TreeGrafter"/>
</dbReference>
<comment type="caution">
    <text evidence="3">The sequence shown here is derived from an EMBL/GenBank/DDBJ whole genome shotgun (WGS) entry which is preliminary data.</text>
</comment>
<evidence type="ECO:0000256" key="1">
    <source>
        <dbReference type="SAM" id="MobiDB-lite"/>
    </source>
</evidence>
<dbReference type="OrthoDB" id="6519901at2"/>
<evidence type="ECO:0000259" key="2">
    <source>
        <dbReference type="PROSITE" id="PS51704"/>
    </source>
</evidence>
<dbReference type="EMBL" id="RHHM01000001">
    <property type="protein sequence ID" value="RQM40111.1"/>
    <property type="molecule type" value="Genomic_DNA"/>
</dbReference>
<sequence length="1359" mass="154858">MTLITKASSHYCDYKKKRLPDTNNKSAENGRQYELEKHLFTKQLDFVLSNPGLHSGNFRKHSLSNAFLTVVPNIEKITKFAAGNASVSTKNHVSANVPVNIENNDLCCIINEAACSKKIWKGNSKNLQSHRKKKPYRANDKNKCVGKWNSANKKIQEVQHDTKSNKPVLTSENFSGYEPETSKTGEDGFFDRLFSGIKIFPGVDAGVIKSSENSIPKTACKNKLIFNDNEKKNFLHKLEDRFVSSELLADQDKNNFEYVTRVISADEPLAYSGFKYPDVNFLSIEGKEYQATDLLDDNSEKIVGFSEKEFLSANGETKGRVLLIKNQRPVVKTEMKGILSDRDIGPQRESGELITLGISPITAGFIANIERQKFIKNPDKFGCADPSVSKKYVASLANFSANGEKFLLQETPANKSKPANLKDVLPLPERAAFYSRDPLTGVRTEILIRLHKQKDDNKDVDNFYYLKPTDKENEFYIYQFEGHRLERMEKKVIYNVETQSWRYADSPQQEKIEVDIVEGNKQVNLYGDYYNAKLNGEGNYIVHFYKENGLKEYIPVYREPLSKKWSTGKSNNQATFDYSQEALIEKISIPESDDYSYFALGNNDPEYYGKGNIYEKVYKNRDVNDDLGRFVEMSGKIVPVRNKKHAGHGVLYEVYDVKNAQLPGYAIEWDGERWLFEKPTSAHISDELKEIITTDMYVSNLDESMLSSPNSEGLRTDKYDNKYIRVNNGFISINQDENKFFIRKPAGDDIFLNFIEGKFFPANSAADKGKKIIKRDLKSDCPSWSTQYDELGKISQKNEVITIRHRGDSDTNVAENSLSAFRLSYKNCRSAIETDVLLTKDNQAVIFHDVRIGKMMEPGYDPERNTGPNAFLKDMTLDELKNKKLLDPRRRPTEDTIITVDELIRDYRQQNGQSLLYLEVKDPQLIMRVAKTITDEAKYDPTLLKRIIVKFNMAEFPTYVDWVAGLKNAGADINIMANPVMSPAAAARINKLPNNAIPIPPGDPLHDNASRAVWWWSHAYGQNVPNVEIVIKSSDSGFINKVRKSSPQGDYLEPVSLDIANTVPGSPAYFIAIVKKNHKPLGTYVPAPDRIMWRDGFISGITVPDTAQPHKRSDIVDSYYNNDSRCCYTLEDRLAENEHEDVRANIAWNRGIGANVITSDDIDSIDTFLDKARALDRVAIPHPKYPKQEMQSKLAWELKYWPAPDGSSARFKGWGGGSAKLFWGGQVCIYDNPYTKYPWVYQCDVTPPFGYKNELNMRVVKNEKYGAVNQILSHDKKFCMSGKDGDSSYMKWTTDCSAENTETHFWYTEYEHLRNLYADDNIKYAQFYRGGIYYGQAYGLLSNTNTPDDWAEWKLEKVD</sequence>
<dbReference type="GO" id="GO:0008889">
    <property type="term" value="F:glycerophosphodiester phosphodiesterase activity"/>
    <property type="evidence" value="ECO:0007669"/>
    <property type="project" value="TreeGrafter"/>
</dbReference>
<accession>A0A3N6SMK4</accession>